<dbReference type="GO" id="GO:0002949">
    <property type="term" value="P:tRNA threonylcarbamoyladenosine modification"/>
    <property type="evidence" value="ECO:0007669"/>
    <property type="project" value="UniProtKB-ARBA"/>
</dbReference>
<dbReference type="Gene3D" id="3.40.50.11030">
    <property type="entry name" value="Threonylcarbamoyl-AMP synthase, C-terminal domain"/>
    <property type="match status" value="1"/>
</dbReference>
<evidence type="ECO:0000256" key="9">
    <source>
        <dbReference type="ARBA" id="ARBA00022741"/>
    </source>
</evidence>
<dbReference type="AlphaFoldDB" id="A0A1J8Q7E8"/>
<dbReference type="FunFam" id="3.90.870.10:FF:000008">
    <property type="entry name" value="Threonylcarbamoyl-AMP synthase"/>
    <property type="match status" value="1"/>
</dbReference>
<dbReference type="GO" id="GO:0000049">
    <property type="term" value="F:tRNA binding"/>
    <property type="evidence" value="ECO:0007669"/>
    <property type="project" value="TreeGrafter"/>
</dbReference>
<dbReference type="PROSITE" id="PS51163">
    <property type="entry name" value="YRDC"/>
    <property type="match status" value="1"/>
</dbReference>
<evidence type="ECO:0000256" key="3">
    <source>
        <dbReference type="ARBA" id="ARBA00012584"/>
    </source>
</evidence>
<keyword evidence="8" id="KW-0548">Nucleotidyltransferase</keyword>
<evidence type="ECO:0000256" key="13">
    <source>
        <dbReference type="ARBA" id="ARBA00056339"/>
    </source>
</evidence>
<dbReference type="NCBIfam" id="TIGR00057">
    <property type="entry name" value="L-threonylcarbamoyladenylate synthase"/>
    <property type="match status" value="1"/>
</dbReference>
<gene>
    <name evidence="15" type="ORF">AZE42_00598</name>
</gene>
<dbReference type="SUPFAM" id="SSF55821">
    <property type="entry name" value="YrdC/RibB"/>
    <property type="match status" value="1"/>
</dbReference>
<dbReference type="Pfam" id="PF03481">
    <property type="entry name" value="Sua5_C"/>
    <property type="match status" value="1"/>
</dbReference>
<evidence type="ECO:0000256" key="11">
    <source>
        <dbReference type="ARBA" id="ARBA00029774"/>
    </source>
</evidence>
<comment type="caution">
    <text evidence="15">The sequence shown here is derived from an EMBL/GenBank/DDBJ whole genome shotgun (WGS) entry which is preliminary data.</text>
</comment>
<evidence type="ECO:0000256" key="7">
    <source>
        <dbReference type="ARBA" id="ARBA00022694"/>
    </source>
</evidence>
<dbReference type="GO" id="GO:0005524">
    <property type="term" value="F:ATP binding"/>
    <property type="evidence" value="ECO:0007669"/>
    <property type="project" value="UniProtKB-KW"/>
</dbReference>
<dbReference type="Gene3D" id="3.90.870.10">
    <property type="entry name" value="DHBP synthase"/>
    <property type="match status" value="1"/>
</dbReference>
<dbReference type="InterPro" id="IPR038385">
    <property type="entry name" value="Sua5/YwlC_C"/>
</dbReference>
<keyword evidence="5" id="KW-0963">Cytoplasm</keyword>
<dbReference type="PANTHER" id="PTHR17490">
    <property type="entry name" value="SUA5"/>
    <property type="match status" value="1"/>
</dbReference>
<evidence type="ECO:0000259" key="14">
    <source>
        <dbReference type="PROSITE" id="PS51163"/>
    </source>
</evidence>
<comment type="function">
    <text evidence="13">Required for the formation of a threonylcarbamoyl group on adenosine at position 37 (t(6)A37) in tRNAs that read codons beginning with adenine. Likely catalyzes the conversion of L-threonine, HCO(3)(-)/CO(2) and ATP to give threonylcarbamoyl-AMP (TC-AMP) as the acyladenylate intermediate, with the release of diphosphate. Required for normal translation, by ensuring translation fidelity at the level of codon recognition, appropriate translation initiation selection and maintenance of reading frame. Also involved in telomere replication. Binds to single-stranded telomeric (ssTG) DNA and positively regulates telomere length.</text>
</comment>
<evidence type="ECO:0000256" key="6">
    <source>
        <dbReference type="ARBA" id="ARBA00022679"/>
    </source>
</evidence>
<dbReference type="Proteomes" id="UP000183567">
    <property type="component" value="Unassembled WGS sequence"/>
</dbReference>
<evidence type="ECO:0000256" key="2">
    <source>
        <dbReference type="ARBA" id="ARBA00007663"/>
    </source>
</evidence>
<evidence type="ECO:0000256" key="4">
    <source>
        <dbReference type="ARBA" id="ARBA00015492"/>
    </source>
</evidence>
<keyword evidence="16" id="KW-1185">Reference proteome</keyword>
<dbReference type="GO" id="GO:0061710">
    <property type="term" value="F:L-threonylcarbamoyladenylate synthase"/>
    <property type="evidence" value="ECO:0007669"/>
    <property type="project" value="UniProtKB-EC"/>
</dbReference>
<dbReference type="Pfam" id="PF13233">
    <property type="entry name" value="Complex1_LYR_2"/>
    <property type="match status" value="1"/>
</dbReference>
<evidence type="ECO:0000256" key="5">
    <source>
        <dbReference type="ARBA" id="ARBA00022490"/>
    </source>
</evidence>
<evidence type="ECO:0000256" key="1">
    <source>
        <dbReference type="ARBA" id="ARBA00004496"/>
    </source>
</evidence>
<reference evidence="15 16" key="1">
    <citation type="submission" date="2016-03" db="EMBL/GenBank/DDBJ databases">
        <title>Comparative genomics of the ectomycorrhizal sister species Rhizopogon vinicolor and Rhizopogon vesiculosus (Basidiomycota: Boletales) reveals a divergence of the mating type B locus.</title>
        <authorList>
            <person name="Mujic A.B."/>
            <person name="Kuo A."/>
            <person name="Tritt A."/>
            <person name="Lipzen A."/>
            <person name="Chen C."/>
            <person name="Johnson J."/>
            <person name="Sharma A."/>
            <person name="Barry K."/>
            <person name="Grigoriev I.V."/>
            <person name="Spatafora J.W."/>
        </authorList>
    </citation>
    <scope>NUCLEOTIDE SEQUENCE [LARGE SCALE GENOMIC DNA]</scope>
    <source>
        <strain evidence="15 16">AM-OR11-056</strain>
    </source>
</reference>
<dbReference type="Pfam" id="PF01300">
    <property type="entry name" value="Sua5_yciO_yrdC"/>
    <property type="match status" value="1"/>
</dbReference>
<keyword evidence="7" id="KW-0819">tRNA processing</keyword>
<keyword evidence="9" id="KW-0547">Nucleotide-binding</keyword>
<comment type="catalytic activity">
    <reaction evidence="12">
        <text>L-threonine + hydrogencarbonate + ATP = L-threonylcarbamoyladenylate + diphosphate + H2O</text>
        <dbReference type="Rhea" id="RHEA:36407"/>
        <dbReference type="ChEBI" id="CHEBI:15377"/>
        <dbReference type="ChEBI" id="CHEBI:17544"/>
        <dbReference type="ChEBI" id="CHEBI:30616"/>
        <dbReference type="ChEBI" id="CHEBI:33019"/>
        <dbReference type="ChEBI" id="CHEBI:57926"/>
        <dbReference type="ChEBI" id="CHEBI:73682"/>
        <dbReference type="EC" id="2.7.7.87"/>
    </reaction>
</comment>
<dbReference type="EC" id="2.7.7.87" evidence="3"/>
<evidence type="ECO:0000313" key="16">
    <source>
        <dbReference type="Proteomes" id="UP000183567"/>
    </source>
</evidence>
<dbReference type="InterPro" id="IPR017945">
    <property type="entry name" value="DHBP_synth_RibB-like_a/b_dom"/>
</dbReference>
<organism evidence="15 16">
    <name type="scientific">Rhizopogon vesiculosus</name>
    <dbReference type="NCBI Taxonomy" id="180088"/>
    <lineage>
        <taxon>Eukaryota</taxon>
        <taxon>Fungi</taxon>
        <taxon>Dikarya</taxon>
        <taxon>Basidiomycota</taxon>
        <taxon>Agaricomycotina</taxon>
        <taxon>Agaricomycetes</taxon>
        <taxon>Agaricomycetidae</taxon>
        <taxon>Boletales</taxon>
        <taxon>Suillineae</taxon>
        <taxon>Rhizopogonaceae</taxon>
        <taxon>Rhizopogon</taxon>
    </lineage>
</organism>
<dbReference type="OrthoDB" id="412787at2759"/>
<evidence type="ECO:0000256" key="10">
    <source>
        <dbReference type="ARBA" id="ARBA00022840"/>
    </source>
</evidence>
<evidence type="ECO:0000313" key="15">
    <source>
        <dbReference type="EMBL" id="OJA16965.1"/>
    </source>
</evidence>
<dbReference type="InterPro" id="IPR050156">
    <property type="entry name" value="TC-AMP_synthase_SUA5"/>
</dbReference>
<proteinExistence type="inferred from homology"/>
<feature type="domain" description="YrdC-like" evidence="14">
    <location>
        <begin position="159"/>
        <end position="351"/>
    </location>
</feature>
<dbReference type="STRING" id="180088.A0A1J8Q7E8"/>
<evidence type="ECO:0000256" key="8">
    <source>
        <dbReference type="ARBA" id="ARBA00022695"/>
    </source>
</evidence>
<protein>
    <recommendedName>
        <fullName evidence="4">Threonylcarbamoyl-AMP synthase</fullName>
        <ecNumber evidence="3">2.7.7.87</ecNumber>
    </recommendedName>
    <alternativeName>
        <fullName evidence="11">L-threonylcarbamoyladenylate synthase</fullName>
    </alternativeName>
</protein>
<keyword evidence="6" id="KW-0808">Transferase</keyword>
<keyword evidence="10" id="KW-0067">ATP-binding</keyword>
<dbReference type="GO" id="GO:0003725">
    <property type="term" value="F:double-stranded RNA binding"/>
    <property type="evidence" value="ECO:0007669"/>
    <property type="project" value="InterPro"/>
</dbReference>
<comment type="similarity">
    <text evidence="2">Belongs to the SUA5 family.</text>
</comment>
<accession>A0A1J8Q7E8</accession>
<dbReference type="InterPro" id="IPR006070">
    <property type="entry name" value="Sua5-like_dom"/>
</dbReference>
<dbReference type="InterPro" id="IPR005145">
    <property type="entry name" value="Sua5_C"/>
</dbReference>
<dbReference type="GO" id="GO:0005737">
    <property type="term" value="C:cytoplasm"/>
    <property type="evidence" value="ECO:0007669"/>
    <property type="project" value="UniProtKB-SubCell"/>
</dbReference>
<sequence>MVAYHTHAYRNVLREVAKANAKPRSARNKDIALNFRAFFAESGRSGDAPTFQQDMQNVLTFMRSQREYKALLERYNPLIDLTGEERIEATARRVGLNMPKMPDFQDKYLLNFKSSLRRSSQVQRTMVTATATQVFACDSTSIAFSSEGDQVVINSPETLGALHTAASFLNDLHPVAFPTETVYGLGAVALNATAALKIFSTKGRPPDNPLIVHVSSRRMLQSLLPHNYKLSRSYELLIEHFWPGPLTLLFPCDHSLIPDIITAGQPTVAIRMPSHPVARALIAITDAPLAAPSANSSGKPSPTRAEHVLNDLNGKIPLILDGGPCEVGLESTVVDGLHEDGNIRILRPGGVTVEDITQVLVAGFSDAETPIPHILVHRRDYLDDALEQAPTTPGMKYRHYSPSVPVTLLRSTSDVPLGIEPLSPSAFLEDIKHVTPHSPDALRVGLLMPSDSILMKSLINDATIQWHEFPLGLVSEPAIIARRLFDGLLTLEREEVDLILVEEVSEEKEGLAIMNRVKKAAGNTRWITIS</sequence>
<dbReference type="GO" id="GO:0006450">
    <property type="term" value="P:regulation of translational fidelity"/>
    <property type="evidence" value="ECO:0007669"/>
    <property type="project" value="TreeGrafter"/>
</dbReference>
<name>A0A1J8Q7E8_9AGAM</name>
<dbReference type="PANTHER" id="PTHR17490:SF16">
    <property type="entry name" value="THREONYLCARBAMOYL-AMP SYNTHASE"/>
    <property type="match status" value="1"/>
</dbReference>
<evidence type="ECO:0000256" key="12">
    <source>
        <dbReference type="ARBA" id="ARBA00048366"/>
    </source>
</evidence>
<comment type="subcellular location">
    <subcellularLocation>
        <location evidence="1">Cytoplasm</location>
    </subcellularLocation>
</comment>
<dbReference type="EMBL" id="LVVM01002220">
    <property type="protein sequence ID" value="OJA16965.1"/>
    <property type="molecule type" value="Genomic_DNA"/>
</dbReference>